<dbReference type="GO" id="GO:0016559">
    <property type="term" value="P:peroxisome fission"/>
    <property type="evidence" value="ECO:0007669"/>
    <property type="project" value="InterPro"/>
</dbReference>
<feature type="compositionally biased region" description="Polar residues" evidence="5">
    <location>
        <begin position="1"/>
        <end position="12"/>
    </location>
</feature>
<dbReference type="PANTHER" id="PTHR12652:SF19">
    <property type="entry name" value="PEROXISOMAL BIOGENESIS FACTOR 11"/>
    <property type="match status" value="1"/>
</dbReference>
<evidence type="ECO:0000256" key="5">
    <source>
        <dbReference type="SAM" id="MobiDB-lite"/>
    </source>
</evidence>
<evidence type="ECO:0000256" key="4">
    <source>
        <dbReference type="ARBA" id="ARBA00046271"/>
    </source>
</evidence>
<feature type="compositionally biased region" description="Acidic residues" evidence="5">
    <location>
        <begin position="105"/>
        <end position="131"/>
    </location>
</feature>
<keyword evidence="7" id="KW-1185">Reference proteome</keyword>
<accession>A0A8S0VWM8</accession>
<comment type="caution">
    <text evidence="6">The sequence shown here is derived from an EMBL/GenBank/DDBJ whole genome shotgun (WGS) entry which is preliminary data.</text>
</comment>
<gene>
    <name evidence="6" type="ORF">AAE3_LOCUS1608</name>
</gene>
<comment type="subcellular location">
    <subcellularLocation>
        <location evidence="4">Peroxisome membrane</location>
    </subcellularLocation>
</comment>
<evidence type="ECO:0000313" key="6">
    <source>
        <dbReference type="EMBL" id="CAA7259531.1"/>
    </source>
</evidence>
<feature type="compositionally biased region" description="Low complexity" evidence="5">
    <location>
        <begin position="88"/>
        <end position="99"/>
    </location>
</feature>
<keyword evidence="1" id="KW-0962">Peroxisome biogenesis</keyword>
<dbReference type="Pfam" id="PF05648">
    <property type="entry name" value="PEX11"/>
    <property type="match status" value="1"/>
</dbReference>
<keyword evidence="3" id="KW-0576">Peroxisome</keyword>
<dbReference type="PANTHER" id="PTHR12652">
    <property type="entry name" value="PEROXISOMAL BIOGENESIS FACTOR 11"/>
    <property type="match status" value="1"/>
</dbReference>
<dbReference type="Proteomes" id="UP000467700">
    <property type="component" value="Unassembled WGS sequence"/>
</dbReference>
<name>A0A8S0VWM8_CYCAE</name>
<dbReference type="AlphaFoldDB" id="A0A8S0VWM8"/>
<evidence type="ECO:0000256" key="2">
    <source>
        <dbReference type="ARBA" id="ARBA00023136"/>
    </source>
</evidence>
<feature type="compositionally biased region" description="Basic and acidic residues" evidence="5">
    <location>
        <begin position="132"/>
        <end position="141"/>
    </location>
</feature>
<evidence type="ECO:0000313" key="7">
    <source>
        <dbReference type="Proteomes" id="UP000467700"/>
    </source>
</evidence>
<reference evidence="6 7" key="1">
    <citation type="submission" date="2020-01" db="EMBL/GenBank/DDBJ databases">
        <authorList>
            <person name="Gupta K D."/>
        </authorList>
    </citation>
    <scope>NUCLEOTIDE SEQUENCE [LARGE SCALE GENOMIC DNA]</scope>
</reference>
<dbReference type="EMBL" id="CACVBS010000024">
    <property type="protein sequence ID" value="CAA7259531.1"/>
    <property type="molecule type" value="Genomic_DNA"/>
</dbReference>
<sequence>MSSITFPDASSSHHLHGHEDQFYQPSFDTSSFQMNPLSAHPPRTPRTSLIHNHEHEHNYHASLTESPSSTTTTHNHTNGTSHSHKRTQSTSSQHHFSSSIYEERNEFEEKDISEVGDEIEVDTELGEEGGDAEGRNKERPRVRQEEVWRDMIVTSNGRDKAFKLIQYSIRLGLWFHTSLTSTRLLRRPTRPPWERDIVRRLTSTAAGLSLTRKLLLLFNWLHPLSQILAQQASKPFLHTLLYAPPPVLLELANAIADDLATWSKLGLLGAKFGERAGRFADWCWFLATIVGLVENGVERGVVGGLQAEVEGRLYTESMSGATAKSRPKASKIDEKELARLRKQDYWLQVTRAKLVMDLIFVSYEVFRFKRGKDFVKASTGLASAILSSSKLYDRHKNTLLKTLLNASS</sequence>
<protein>
    <submittedName>
        <fullName evidence="6">Uncharacterized protein</fullName>
    </submittedName>
</protein>
<dbReference type="GO" id="GO:0005778">
    <property type="term" value="C:peroxisomal membrane"/>
    <property type="evidence" value="ECO:0007669"/>
    <property type="project" value="UniProtKB-SubCell"/>
</dbReference>
<keyword evidence="2" id="KW-0472">Membrane</keyword>
<proteinExistence type="predicted"/>
<feature type="compositionally biased region" description="Polar residues" evidence="5">
    <location>
        <begin position="23"/>
        <end position="36"/>
    </location>
</feature>
<feature type="region of interest" description="Disordered" evidence="5">
    <location>
        <begin position="1"/>
        <end position="141"/>
    </location>
</feature>
<dbReference type="OrthoDB" id="411017at2759"/>
<organism evidence="6 7">
    <name type="scientific">Cyclocybe aegerita</name>
    <name type="common">Black poplar mushroom</name>
    <name type="synonym">Agrocybe aegerita</name>
    <dbReference type="NCBI Taxonomy" id="1973307"/>
    <lineage>
        <taxon>Eukaryota</taxon>
        <taxon>Fungi</taxon>
        <taxon>Dikarya</taxon>
        <taxon>Basidiomycota</taxon>
        <taxon>Agaricomycotina</taxon>
        <taxon>Agaricomycetes</taxon>
        <taxon>Agaricomycetidae</taxon>
        <taxon>Agaricales</taxon>
        <taxon>Agaricineae</taxon>
        <taxon>Bolbitiaceae</taxon>
        <taxon>Cyclocybe</taxon>
    </lineage>
</organism>
<feature type="compositionally biased region" description="Low complexity" evidence="5">
    <location>
        <begin position="68"/>
        <end position="81"/>
    </location>
</feature>
<dbReference type="InterPro" id="IPR008733">
    <property type="entry name" value="PEX11"/>
</dbReference>
<evidence type="ECO:0000256" key="3">
    <source>
        <dbReference type="ARBA" id="ARBA00023140"/>
    </source>
</evidence>
<evidence type="ECO:0000256" key="1">
    <source>
        <dbReference type="ARBA" id="ARBA00022593"/>
    </source>
</evidence>